<name>A0A8K0PAP8_LADFU</name>
<evidence type="ECO:0000313" key="1">
    <source>
        <dbReference type="EMBL" id="KAG8239362.1"/>
    </source>
</evidence>
<reference evidence="1" key="2">
    <citation type="submission" date="2017-10" db="EMBL/GenBank/DDBJ databases">
        <title>Ladona fulva Genome sequencing and assembly.</title>
        <authorList>
            <person name="Murali S."/>
            <person name="Richards S."/>
            <person name="Bandaranaike D."/>
            <person name="Bellair M."/>
            <person name="Blankenburg K."/>
            <person name="Chao H."/>
            <person name="Dinh H."/>
            <person name="Doddapaneni H."/>
            <person name="Dugan-Rocha S."/>
            <person name="Elkadiri S."/>
            <person name="Gnanaolivu R."/>
            <person name="Hernandez B."/>
            <person name="Skinner E."/>
            <person name="Javaid M."/>
            <person name="Lee S."/>
            <person name="Li M."/>
            <person name="Ming W."/>
            <person name="Munidasa M."/>
            <person name="Muniz J."/>
            <person name="Nguyen L."/>
            <person name="Hughes D."/>
            <person name="Osuji N."/>
            <person name="Pu L.-L."/>
            <person name="Puazo M."/>
            <person name="Qu C."/>
            <person name="Quiroz J."/>
            <person name="Raj R."/>
            <person name="Weissenberger G."/>
            <person name="Xin Y."/>
            <person name="Zou X."/>
            <person name="Han Y."/>
            <person name="Worley K."/>
            <person name="Muzny D."/>
            <person name="Gibbs R."/>
        </authorList>
    </citation>
    <scope>NUCLEOTIDE SEQUENCE</scope>
    <source>
        <strain evidence="1">Sampled in the wild</strain>
    </source>
</reference>
<gene>
    <name evidence="1" type="ORF">J437_LFUL019113</name>
</gene>
<sequence length="140" mass="15856">NSANVSVGVSYLPCKSSQYNKHTEDLENVLNSKWKYGDKQLEFVIANSSFYFGSGVPDPFKSIYFYDKRNPEKIEEKDWSEIALFPGNSGADTAHFFEIHIFCKPADLKDICKSANLSDKLVSEVKSCADVFIDSFFKLN</sequence>
<comment type="caution">
    <text evidence="1">The sequence shown here is derived from an EMBL/GenBank/DDBJ whole genome shotgun (WGS) entry which is preliminary data.</text>
</comment>
<feature type="non-terminal residue" evidence="1">
    <location>
        <position position="140"/>
    </location>
</feature>
<dbReference type="AlphaFoldDB" id="A0A8K0PAP8"/>
<reference evidence="1" key="1">
    <citation type="submission" date="2013-04" db="EMBL/GenBank/DDBJ databases">
        <authorList>
            <person name="Qu J."/>
            <person name="Murali S.C."/>
            <person name="Bandaranaike D."/>
            <person name="Bellair M."/>
            <person name="Blankenburg K."/>
            <person name="Chao H."/>
            <person name="Dinh H."/>
            <person name="Doddapaneni H."/>
            <person name="Downs B."/>
            <person name="Dugan-Rocha S."/>
            <person name="Elkadiri S."/>
            <person name="Gnanaolivu R.D."/>
            <person name="Hernandez B."/>
            <person name="Javaid M."/>
            <person name="Jayaseelan J.C."/>
            <person name="Lee S."/>
            <person name="Li M."/>
            <person name="Ming W."/>
            <person name="Munidasa M."/>
            <person name="Muniz J."/>
            <person name="Nguyen L."/>
            <person name="Ongeri F."/>
            <person name="Osuji N."/>
            <person name="Pu L.-L."/>
            <person name="Puazo M."/>
            <person name="Qu C."/>
            <person name="Quiroz J."/>
            <person name="Raj R."/>
            <person name="Weissenberger G."/>
            <person name="Xin Y."/>
            <person name="Zou X."/>
            <person name="Han Y."/>
            <person name="Richards S."/>
            <person name="Worley K."/>
            <person name="Muzny D."/>
            <person name="Gibbs R."/>
        </authorList>
    </citation>
    <scope>NUCLEOTIDE SEQUENCE</scope>
    <source>
        <strain evidence="1">Sampled in the wild</strain>
    </source>
</reference>
<dbReference type="Proteomes" id="UP000792457">
    <property type="component" value="Unassembled WGS sequence"/>
</dbReference>
<organism evidence="1 2">
    <name type="scientific">Ladona fulva</name>
    <name type="common">Scarce chaser dragonfly</name>
    <name type="synonym">Libellula fulva</name>
    <dbReference type="NCBI Taxonomy" id="123851"/>
    <lineage>
        <taxon>Eukaryota</taxon>
        <taxon>Metazoa</taxon>
        <taxon>Ecdysozoa</taxon>
        <taxon>Arthropoda</taxon>
        <taxon>Hexapoda</taxon>
        <taxon>Insecta</taxon>
        <taxon>Pterygota</taxon>
        <taxon>Palaeoptera</taxon>
        <taxon>Odonata</taxon>
        <taxon>Epiprocta</taxon>
        <taxon>Anisoptera</taxon>
        <taxon>Libelluloidea</taxon>
        <taxon>Libellulidae</taxon>
        <taxon>Ladona</taxon>
    </lineage>
</organism>
<proteinExistence type="predicted"/>
<accession>A0A8K0PAP8</accession>
<protein>
    <submittedName>
        <fullName evidence="1">Uncharacterized protein</fullName>
    </submittedName>
</protein>
<dbReference type="EMBL" id="KZ309616">
    <property type="protein sequence ID" value="KAG8239362.1"/>
    <property type="molecule type" value="Genomic_DNA"/>
</dbReference>
<evidence type="ECO:0000313" key="2">
    <source>
        <dbReference type="Proteomes" id="UP000792457"/>
    </source>
</evidence>
<keyword evidence="2" id="KW-1185">Reference proteome</keyword>